<evidence type="ECO:0000313" key="2">
    <source>
        <dbReference type="EMBL" id="KAL3365383.1"/>
    </source>
</evidence>
<dbReference type="EMBL" id="JBJKTR010000006">
    <property type="protein sequence ID" value="KAL3365383.1"/>
    <property type="molecule type" value="Genomic_DNA"/>
</dbReference>
<comment type="caution">
    <text evidence="2">The sequence shown here is derived from an EMBL/GenBank/DDBJ whole genome shotgun (WGS) entry which is preliminary data.</text>
</comment>
<organism evidence="2 3">
    <name type="scientific">Solanum stoloniferum</name>
    <dbReference type="NCBI Taxonomy" id="62892"/>
    <lineage>
        <taxon>Eukaryota</taxon>
        <taxon>Viridiplantae</taxon>
        <taxon>Streptophyta</taxon>
        <taxon>Embryophyta</taxon>
        <taxon>Tracheophyta</taxon>
        <taxon>Spermatophyta</taxon>
        <taxon>Magnoliopsida</taxon>
        <taxon>eudicotyledons</taxon>
        <taxon>Gunneridae</taxon>
        <taxon>Pentapetalae</taxon>
        <taxon>asterids</taxon>
        <taxon>lamiids</taxon>
        <taxon>Solanales</taxon>
        <taxon>Solanaceae</taxon>
        <taxon>Solanoideae</taxon>
        <taxon>Solaneae</taxon>
        <taxon>Solanum</taxon>
    </lineage>
</organism>
<protein>
    <submittedName>
        <fullName evidence="2">Uncharacterized protein</fullName>
    </submittedName>
</protein>
<sequence>MYRDGYVEIRLQSTPKPLNYVGVHCFWWSCSWATQGREIWEQHLSELLFSLVSPDRSCCQWPSLCAAAARWSCCSPRLLAVHRLLVDGGPAKKGEKIEEEGRKEGEAEGDERERRCRSCCPRRTLPLVAGAALAGCH</sequence>
<proteinExistence type="predicted"/>
<evidence type="ECO:0000313" key="3">
    <source>
        <dbReference type="Proteomes" id="UP001627284"/>
    </source>
</evidence>
<evidence type="ECO:0000256" key="1">
    <source>
        <dbReference type="SAM" id="MobiDB-lite"/>
    </source>
</evidence>
<reference evidence="2 3" key="1">
    <citation type="submission" date="2024-05" db="EMBL/GenBank/DDBJ databases">
        <title>De novo assembly of an allotetraploid wild potato.</title>
        <authorList>
            <person name="Hosaka A.J."/>
        </authorList>
    </citation>
    <scope>NUCLEOTIDE SEQUENCE [LARGE SCALE GENOMIC DNA]</scope>
    <source>
        <tissue evidence="2">Young leaves</tissue>
    </source>
</reference>
<gene>
    <name evidence="2" type="ORF">AABB24_010500</name>
</gene>
<dbReference type="Proteomes" id="UP001627284">
    <property type="component" value="Unassembled WGS sequence"/>
</dbReference>
<feature type="region of interest" description="Disordered" evidence="1">
    <location>
        <begin position="94"/>
        <end position="113"/>
    </location>
</feature>
<keyword evidence="3" id="KW-1185">Reference proteome</keyword>
<name>A0ABD2U965_9SOLN</name>
<dbReference type="AlphaFoldDB" id="A0ABD2U965"/>
<accession>A0ABD2U965</accession>